<keyword evidence="6" id="KW-0963">Cytoplasm</keyword>
<protein>
    <recommendedName>
        <fullName evidence="5">Serine/threonine-protein kinase RIO1</fullName>
        <ecNumber evidence="4">2.7.11.1</ecNumber>
    </recommendedName>
    <alternativeName>
        <fullName evidence="18">Serine/threonine-protein kinase rio1</fullName>
    </alternativeName>
</protein>
<feature type="compositionally biased region" description="Basic residues" evidence="22">
    <location>
        <begin position="607"/>
        <end position="625"/>
    </location>
</feature>
<keyword evidence="15" id="KW-0460">Magnesium</keyword>
<proteinExistence type="inferred from homology"/>
<keyword evidence="10" id="KW-0479">Metal-binding</keyword>
<dbReference type="FunFam" id="3.30.200.20:FF:000148">
    <property type="entry name" value="Serine/threonine-protein kinase RIO1"/>
    <property type="match status" value="1"/>
</dbReference>
<dbReference type="HOGENOM" id="CLU_018693_4_1_1"/>
<dbReference type="OMA" id="WHENQIY"/>
<dbReference type="InterPro" id="IPR018934">
    <property type="entry name" value="RIO_dom"/>
</dbReference>
<dbReference type="AlphaFoldDB" id="M1VG97"/>
<evidence type="ECO:0000313" key="24">
    <source>
        <dbReference type="EMBL" id="BAM79668.1"/>
    </source>
</evidence>
<feature type="binding site" evidence="20">
    <location>
        <position position="171"/>
    </location>
    <ligand>
        <name>ATP</name>
        <dbReference type="ChEBI" id="CHEBI:30616"/>
    </ligand>
</feature>
<organism evidence="24 25">
    <name type="scientific">Cyanidioschyzon merolae (strain NIES-3377 / 10D)</name>
    <name type="common">Unicellular red alga</name>
    <dbReference type="NCBI Taxonomy" id="280699"/>
    <lineage>
        <taxon>Eukaryota</taxon>
        <taxon>Rhodophyta</taxon>
        <taxon>Bangiophyceae</taxon>
        <taxon>Cyanidiales</taxon>
        <taxon>Cyanidiaceae</taxon>
        <taxon>Cyanidioschyzon</taxon>
    </lineage>
</organism>
<evidence type="ECO:0000256" key="2">
    <source>
        <dbReference type="ARBA" id="ARBA00004496"/>
    </source>
</evidence>
<keyword evidence="12 24" id="KW-0418">Kinase</keyword>
<dbReference type="InterPro" id="IPR011009">
    <property type="entry name" value="Kinase-like_dom_sf"/>
</dbReference>
<dbReference type="Gramene" id="CMG167CT">
    <property type="protein sequence ID" value="CMG167CT"/>
    <property type="gene ID" value="CMG167C"/>
</dbReference>
<dbReference type="InterPro" id="IPR051272">
    <property type="entry name" value="RIO-type_Ser/Thr_kinase"/>
</dbReference>
<evidence type="ECO:0000313" key="25">
    <source>
        <dbReference type="Proteomes" id="UP000007014"/>
    </source>
</evidence>
<keyword evidence="9" id="KW-0808">Transferase</keyword>
<evidence type="ECO:0000256" key="8">
    <source>
        <dbReference type="ARBA" id="ARBA00022527"/>
    </source>
</evidence>
<dbReference type="InterPro" id="IPR017407">
    <property type="entry name" value="Ser/Thr_kinase_Rio1"/>
</dbReference>
<dbReference type="GO" id="GO:0005737">
    <property type="term" value="C:cytoplasm"/>
    <property type="evidence" value="ECO:0007669"/>
    <property type="project" value="UniProtKB-SubCell"/>
</dbReference>
<dbReference type="EC" id="2.7.11.1" evidence="4"/>
<evidence type="ECO:0000256" key="20">
    <source>
        <dbReference type="PIRSR" id="PIRSR038147-2"/>
    </source>
</evidence>
<feature type="domain" description="RIO kinase" evidence="23">
    <location>
        <begin position="34"/>
        <end position="316"/>
    </location>
</feature>
<gene>
    <name evidence="24" type="ORF">CYME_CMG167C</name>
</gene>
<evidence type="ECO:0000256" key="12">
    <source>
        <dbReference type="ARBA" id="ARBA00022777"/>
    </source>
</evidence>
<keyword evidence="25" id="KW-1185">Reference proteome</keyword>
<evidence type="ECO:0000256" key="7">
    <source>
        <dbReference type="ARBA" id="ARBA00022517"/>
    </source>
</evidence>
<comment type="similarity">
    <text evidence="3">Belongs to the protein kinase superfamily. RIO-type Ser/Thr kinase family.</text>
</comment>
<evidence type="ECO:0000259" key="23">
    <source>
        <dbReference type="SMART" id="SM00090"/>
    </source>
</evidence>
<evidence type="ECO:0000256" key="9">
    <source>
        <dbReference type="ARBA" id="ARBA00022679"/>
    </source>
</evidence>
<evidence type="ECO:0000256" key="3">
    <source>
        <dbReference type="ARBA" id="ARBA00009196"/>
    </source>
</evidence>
<feature type="active site" description="Proton acceptor" evidence="19">
    <location>
        <position position="245"/>
    </location>
</feature>
<keyword evidence="11 20" id="KW-0547">Nucleotide-binding</keyword>
<dbReference type="Gene3D" id="3.30.200.20">
    <property type="entry name" value="Phosphorylase Kinase, domain 1"/>
    <property type="match status" value="1"/>
</dbReference>
<evidence type="ECO:0000256" key="18">
    <source>
        <dbReference type="ARBA" id="ARBA00068838"/>
    </source>
</evidence>
<accession>M1VG97</accession>
<dbReference type="eggNOG" id="KOG2270">
    <property type="taxonomic scope" value="Eukaryota"/>
</dbReference>
<evidence type="ECO:0000256" key="1">
    <source>
        <dbReference type="ARBA" id="ARBA00001946"/>
    </source>
</evidence>
<evidence type="ECO:0000256" key="10">
    <source>
        <dbReference type="ARBA" id="ARBA00022723"/>
    </source>
</evidence>
<feature type="binding site" evidence="20">
    <location>
        <position position="98"/>
    </location>
    <ligand>
        <name>ATP</name>
        <dbReference type="ChEBI" id="CHEBI:30616"/>
    </ligand>
</feature>
<keyword evidence="14 20" id="KW-0067">ATP-binding</keyword>
<evidence type="ECO:0000256" key="21">
    <source>
        <dbReference type="PIRSR" id="PIRSR038147-3"/>
    </source>
</evidence>
<evidence type="ECO:0000256" key="5">
    <source>
        <dbReference type="ARBA" id="ARBA00016038"/>
    </source>
</evidence>
<comment type="subcellular location">
    <subcellularLocation>
        <location evidence="2">Cytoplasm</location>
    </subcellularLocation>
</comment>
<dbReference type="STRING" id="280699.M1VG97"/>
<evidence type="ECO:0000256" key="16">
    <source>
        <dbReference type="ARBA" id="ARBA00047899"/>
    </source>
</evidence>
<dbReference type="Proteomes" id="UP000007014">
    <property type="component" value="Chromosome 7"/>
</dbReference>
<dbReference type="RefSeq" id="XP_005535954.1">
    <property type="nucleotide sequence ID" value="XM_005535897.1"/>
</dbReference>
<reference evidence="24 25" key="1">
    <citation type="journal article" date="2004" name="Nature">
        <title>Genome sequence of the ultrasmall unicellular red alga Cyanidioschyzon merolae 10D.</title>
        <authorList>
            <person name="Matsuzaki M."/>
            <person name="Misumi O."/>
            <person name="Shin-i T."/>
            <person name="Maruyama S."/>
            <person name="Takahara M."/>
            <person name="Miyagishima S."/>
            <person name="Mori T."/>
            <person name="Nishida K."/>
            <person name="Yagisawa F."/>
            <person name="Nishida K."/>
            <person name="Yoshida Y."/>
            <person name="Nishimura Y."/>
            <person name="Nakao S."/>
            <person name="Kobayashi T."/>
            <person name="Momoyama Y."/>
            <person name="Higashiyama T."/>
            <person name="Minoda A."/>
            <person name="Sano M."/>
            <person name="Nomoto H."/>
            <person name="Oishi K."/>
            <person name="Hayashi H."/>
            <person name="Ohta F."/>
            <person name="Nishizaka S."/>
            <person name="Haga S."/>
            <person name="Miura S."/>
            <person name="Morishita T."/>
            <person name="Kabeya Y."/>
            <person name="Terasawa K."/>
            <person name="Suzuki Y."/>
            <person name="Ishii Y."/>
            <person name="Asakawa S."/>
            <person name="Takano H."/>
            <person name="Ohta N."/>
            <person name="Kuroiwa H."/>
            <person name="Tanaka K."/>
            <person name="Shimizu N."/>
            <person name="Sugano S."/>
            <person name="Sato N."/>
            <person name="Nozaki H."/>
            <person name="Ogasawara N."/>
            <person name="Kohara Y."/>
            <person name="Kuroiwa T."/>
        </authorList>
    </citation>
    <scope>NUCLEOTIDE SEQUENCE [LARGE SCALE GENOMIC DNA]</scope>
    <source>
        <strain evidence="24 25">10D</strain>
    </source>
</reference>
<evidence type="ECO:0000256" key="13">
    <source>
        <dbReference type="ARBA" id="ARBA00022801"/>
    </source>
</evidence>
<dbReference type="OrthoDB" id="205248at2759"/>
<evidence type="ECO:0000256" key="6">
    <source>
        <dbReference type="ARBA" id="ARBA00022490"/>
    </source>
</evidence>
<keyword evidence="13" id="KW-0378">Hydrolase</keyword>
<sequence>MSASDTVAQRLDAMSEQIDAETSRKLELQRRTKDRQERATVEQVLDRRTRAYLAKLFRQGALLAVHGCIATGKEANVYFGRSHPPNEPESVVVSAAIKVYKTSILIFRDREKYIAGERRFRYGYGKPRNPRKMVKLWAEKEFRNLSRLCRANIPCPSPFYIRGHVLVMQFIGDEEGTPAPRLQEVRARRRAPSLSAEGASRGEEGVSSAPETMTEAATTPAESLYEQTVINMRRMYQKARLVHGDLSSFNILLWQGRIYFVDVSQSMEQDHPLALDFLRRDCQNITAFFQAEMGNAEANEGMILLSVRNLFEYIVDVWDDVDDIALLQKYQTRQEEQRRRRVSRSAQHADDELLSDDSTDALVFQSVRIPRRLDEVDEEQLDRIYYDRLLRLASSSSSSSYSSSASDSYTGASSALSAEVARSDDKSDHEVSSTASLRHAITVLDGDGDVSTNDGSIEGDAAPAVFDRQCRRSTSRQSGNSSASTEAASIRQVSAQAMASDTRSPLRYPEHLDAVSSARSASGHEPGTPSTPQHPCKVPYSAAPAGSEQRVVPVAAPHNHSATEDSDTIVRSTSKSAETPEAASVERVHLRCARKAWKKQVKEQNRIRRQNKIPKHVKRQAVHRPGRLRRYLAARETAARTQQASSGEC</sequence>
<feature type="binding site" evidence="21">
    <location>
        <position position="262"/>
    </location>
    <ligand>
        <name>Mg(2+)</name>
        <dbReference type="ChEBI" id="CHEBI:18420"/>
    </ligand>
</feature>
<keyword evidence="8" id="KW-0723">Serine/threonine-protein kinase</keyword>
<dbReference type="GO" id="GO:0004674">
    <property type="term" value="F:protein serine/threonine kinase activity"/>
    <property type="evidence" value="ECO:0007669"/>
    <property type="project" value="UniProtKB-KW"/>
</dbReference>
<feature type="region of interest" description="Disordered" evidence="22">
    <location>
        <begin position="601"/>
        <end position="625"/>
    </location>
</feature>
<evidence type="ECO:0000256" key="4">
    <source>
        <dbReference type="ARBA" id="ARBA00012513"/>
    </source>
</evidence>
<feature type="region of interest" description="Disordered" evidence="22">
    <location>
        <begin position="187"/>
        <end position="218"/>
    </location>
</feature>
<evidence type="ECO:0000256" key="19">
    <source>
        <dbReference type="PIRSR" id="PIRSR038147-1"/>
    </source>
</evidence>
<dbReference type="PIRSF" id="PIRSF038147">
    <property type="entry name" value="Ser/Thr_PK_RIO1"/>
    <property type="match status" value="1"/>
</dbReference>
<evidence type="ECO:0000256" key="14">
    <source>
        <dbReference type="ARBA" id="ARBA00022840"/>
    </source>
</evidence>
<reference evidence="24 25" key="2">
    <citation type="journal article" date="2007" name="BMC Biol.">
        <title>A 100%-complete sequence reveals unusually simple genomic features in the hot-spring red alga Cyanidioschyzon merolae.</title>
        <authorList>
            <person name="Nozaki H."/>
            <person name="Takano H."/>
            <person name="Misumi O."/>
            <person name="Terasawa K."/>
            <person name="Matsuzaki M."/>
            <person name="Maruyama S."/>
            <person name="Nishida K."/>
            <person name="Yagisawa F."/>
            <person name="Yoshida Y."/>
            <person name="Fujiwara T."/>
            <person name="Takio S."/>
            <person name="Tamura K."/>
            <person name="Chung S.J."/>
            <person name="Nakamura S."/>
            <person name="Kuroiwa H."/>
            <person name="Tanaka K."/>
            <person name="Sato N."/>
            <person name="Kuroiwa T."/>
        </authorList>
    </citation>
    <scope>NUCLEOTIDE SEQUENCE [LARGE SCALE GENOMIC DNA]</scope>
    <source>
        <strain evidence="24 25">10D</strain>
    </source>
</reference>
<comment type="cofactor">
    <cofactor evidence="1 21">
        <name>Mg(2+)</name>
        <dbReference type="ChEBI" id="CHEBI:18420"/>
    </cofactor>
</comment>
<dbReference type="Gene3D" id="1.10.510.10">
    <property type="entry name" value="Transferase(Phosphotransferase) domain 1"/>
    <property type="match status" value="1"/>
</dbReference>
<evidence type="ECO:0000256" key="15">
    <source>
        <dbReference type="ARBA" id="ARBA00022842"/>
    </source>
</evidence>
<evidence type="ECO:0000256" key="17">
    <source>
        <dbReference type="ARBA" id="ARBA00048679"/>
    </source>
</evidence>
<comment type="catalytic activity">
    <reaction evidence="17">
        <text>L-seryl-[protein] + ATP = O-phospho-L-seryl-[protein] + ADP + H(+)</text>
        <dbReference type="Rhea" id="RHEA:17989"/>
        <dbReference type="Rhea" id="RHEA-COMP:9863"/>
        <dbReference type="Rhea" id="RHEA-COMP:11604"/>
        <dbReference type="ChEBI" id="CHEBI:15378"/>
        <dbReference type="ChEBI" id="CHEBI:29999"/>
        <dbReference type="ChEBI" id="CHEBI:30616"/>
        <dbReference type="ChEBI" id="CHEBI:83421"/>
        <dbReference type="ChEBI" id="CHEBI:456216"/>
        <dbReference type="EC" id="2.7.11.1"/>
    </reaction>
</comment>
<dbReference type="GeneID" id="16993175"/>
<evidence type="ECO:0000256" key="22">
    <source>
        <dbReference type="SAM" id="MobiDB-lite"/>
    </source>
</evidence>
<dbReference type="InterPro" id="IPR000687">
    <property type="entry name" value="RIO_kinase"/>
</dbReference>
<dbReference type="GO" id="GO:0016787">
    <property type="term" value="F:hydrolase activity"/>
    <property type="evidence" value="ECO:0007669"/>
    <property type="project" value="UniProtKB-KW"/>
</dbReference>
<keyword evidence="7" id="KW-0690">Ribosome biogenesis</keyword>
<dbReference type="EMBL" id="AP006489">
    <property type="protein sequence ID" value="BAM79668.1"/>
    <property type="molecule type" value="Genomic_DNA"/>
</dbReference>
<feature type="compositionally biased region" description="Low complexity" evidence="22">
    <location>
        <begin position="207"/>
        <end position="218"/>
    </location>
</feature>
<dbReference type="SMART" id="SM00090">
    <property type="entry name" value="RIO"/>
    <property type="match status" value="1"/>
</dbReference>
<evidence type="ECO:0000256" key="11">
    <source>
        <dbReference type="ARBA" id="ARBA00022741"/>
    </source>
</evidence>
<dbReference type="SUPFAM" id="SSF56112">
    <property type="entry name" value="Protein kinase-like (PK-like)"/>
    <property type="match status" value="1"/>
</dbReference>
<dbReference type="KEGG" id="cme:CYME_CMG167C"/>
<feature type="compositionally biased region" description="Polar residues" evidence="22">
    <location>
        <begin position="475"/>
        <end position="503"/>
    </location>
</feature>
<dbReference type="GO" id="GO:0046872">
    <property type="term" value="F:metal ion binding"/>
    <property type="evidence" value="ECO:0007669"/>
    <property type="project" value="UniProtKB-KW"/>
</dbReference>
<dbReference type="GO" id="GO:0042254">
    <property type="term" value="P:ribosome biogenesis"/>
    <property type="evidence" value="ECO:0007669"/>
    <property type="project" value="UniProtKB-KW"/>
</dbReference>
<feature type="region of interest" description="Disordered" evidence="22">
    <location>
        <begin position="445"/>
        <end position="583"/>
    </location>
</feature>
<dbReference type="GO" id="GO:0005524">
    <property type="term" value="F:ATP binding"/>
    <property type="evidence" value="ECO:0007669"/>
    <property type="project" value="UniProtKB-KW"/>
</dbReference>
<name>M1VG97_CYAM1</name>
<comment type="catalytic activity">
    <reaction evidence="16">
        <text>L-threonyl-[protein] + ATP = O-phospho-L-threonyl-[protein] + ADP + H(+)</text>
        <dbReference type="Rhea" id="RHEA:46608"/>
        <dbReference type="Rhea" id="RHEA-COMP:11060"/>
        <dbReference type="Rhea" id="RHEA-COMP:11605"/>
        <dbReference type="ChEBI" id="CHEBI:15378"/>
        <dbReference type="ChEBI" id="CHEBI:30013"/>
        <dbReference type="ChEBI" id="CHEBI:30616"/>
        <dbReference type="ChEBI" id="CHEBI:61977"/>
        <dbReference type="ChEBI" id="CHEBI:456216"/>
        <dbReference type="EC" id="2.7.11.1"/>
    </reaction>
</comment>
<dbReference type="PANTHER" id="PTHR45723">
    <property type="entry name" value="SERINE/THREONINE-PROTEIN KINASE RIO1"/>
    <property type="match status" value="1"/>
</dbReference>
<feature type="active site" description="4-aspartylphosphate intermediate" evidence="19">
    <location>
        <position position="262"/>
    </location>
</feature>
<feature type="binding site" evidence="21">
    <location>
        <position position="250"/>
    </location>
    <ligand>
        <name>Mg(2+)</name>
        <dbReference type="ChEBI" id="CHEBI:18420"/>
    </ligand>
</feature>
<dbReference type="Pfam" id="PF01163">
    <property type="entry name" value="RIO1"/>
    <property type="match status" value="2"/>
</dbReference>